<dbReference type="InterPro" id="IPR014010">
    <property type="entry name" value="REJ_dom"/>
</dbReference>
<organism evidence="9 10">
    <name type="scientific">Eptatretus burgeri</name>
    <name type="common">Inshore hagfish</name>
    <dbReference type="NCBI Taxonomy" id="7764"/>
    <lineage>
        <taxon>Eukaryota</taxon>
        <taxon>Metazoa</taxon>
        <taxon>Chordata</taxon>
        <taxon>Craniata</taxon>
        <taxon>Vertebrata</taxon>
        <taxon>Cyclostomata</taxon>
        <taxon>Myxini</taxon>
        <taxon>Myxiniformes</taxon>
        <taxon>Myxinidae</taxon>
        <taxon>Eptatretinae</taxon>
        <taxon>Eptatretus</taxon>
    </lineage>
</organism>
<comment type="subcellular location">
    <subcellularLocation>
        <location evidence="1">Membrane</location>
    </subcellularLocation>
</comment>
<sequence length="458" mass="49545">MSRGAPSSLALELVGLDGALVSREEVVQWNGSKNGFNLSASKQGIFQVRVTAYNRLGNITVMAGNITALYSVSILELKVTEHVSCPPGRATFWLKPREPAQVPSIIHYSAHFGDGETDSGEVFDLEISHDYRKIGRFTATIKLSNPVSTFVLSASLMILWHGEARGELCQSPSVTVSGGGSSAKVPTTYLSSESFVLSAAVSPDAVNASTLPFLHFEWQVAVASGDNLTDMELNSQTITNRSELLIPSSAFSPDVYRARFFAWAAEETEPVTSVAPQRIEIGQAEVFFKVVAAPLQATIEGGSVRRIGAGSEIIMDGSSSRDPDAGAVPSQLNYTWSCDKCPESCLDNRHRARLTLKDGCLTAGSEVIFRLTVSSTDKLSAQAEQRLVVLSGQVPDVSIQCIENCVSWVVPAKRLVLMAKCNNCTTQIYYYWSLRQDVGDQVRSAKEHLSCITVGQGH</sequence>
<feature type="domain" description="REJ" evidence="8">
    <location>
        <begin position="169"/>
        <end position="458"/>
    </location>
</feature>
<dbReference type="InterPro" id="IPR000601">
    <property type="entry name" value="PKD_dom"/>
</dbReference>
<reference evidence="9" key="2">
    <citation type="submission" date="2025-09" db="UniProtKB">
        <authorList>
            <consortium name="Ensembl"/>
        </authorList>
    </citation>
    <scope>IDENTIFICATION</scope>
</reference>
<dbReference type="AlphaFoldDB" id="A0A8C4N5C1"/>
<evidence type="ECO:0000256" key="4">
    <source>
        <dbReference type="ARBA" id="ARBA00022737"/>
    </source>
</evidence>
<dbReference type="Proteomes" id="UP000694388">
    <property type="component" value="Unplaced"/>
</dbReference>
<evidence type="ECO:0000259" key="7">
    <source>
        <dbReference type="PROSITE" id="PS50093"/>
    </source>
</evidence>
<dbReference type="CDD" id="cd00146">
    <property type="entry name" value="PKD"/>
    <property type="match status" value="1"/>
</dbReference>
<evidence type="ECO:0000256" key="1">
    <source>
        <dbReference type="ARBA" id="ARBA00004370"/>
    </source>
</evidence>
<evidence type="ECO:0000313" key="10">
    <source>
        <dbReference type="Proteomes" id="UP000694388"/>
    </source>
</evidence>
<dbReference type="Gene3D" id="2.60.40.10">
    <property type="entry name" value="Immunoglobulins"/>
    <property type="match status" value="1"/>
</dbReference>
<dbReference type="GO" id="GO:0005886">
    <property type="term" value="C:plasma membrane"/>
    <property type="evidence" value="ECO:0007669"/>
    <property type="project" value="TreeGrafter"/>
</dbReference>
<dbReference type="InterPro" id="IPR035986">
    <property type="entry name" value="PKD_dom_sf"/>
</dbReference>
<dbReference type="GO" id="GO:0006816">
    <property type="term" value="P:calcium ion transport"/>
    <property type="evidence" value="ECO:0007669"/>
    <property type="project" value="TreeGrafter"/>
</dbReference>
<dbReference type="Ensembl" id="ENSEBUT00000002215.1">
    <property type="protein sequence ID" value="ENSEBUP00000001875.1"/>
    <property type="gene ID" value="ENSEBUG00000001537.1"/>
</dbReference>
<keyword evidence="3" id="KW-0812">Transmembrane</keyword>
<evidence type="ECO:0008006" key="11">
    <source>
        <dbReference type="Google" id="ProtNLM"/>
    </source>
</evidence>
<name>A0A8C4N5C1_EPTBU</name>
<protein>
    <recommendedName>
        <fullName evidence="11">PKD/REJ-like domain-containing protein</fullName>
    </recommendedName>
</protein>
<dbReference type="PANTHER" id="PTHR46730">
    <property type="entry name" value="POLYCYSTIN-1"/>
    <property type="match status" value="1"/>
</dbReference>
<dbReference type="InterPro" id="IPR002859">
    <property type="entry name" value="PKD/REJ-like"/>
</dbReference>
<evidence type="ECO:0000259" key="8">
    <source>
        <dbReference type="PROSITE" id="PS51111"/>
    </source>
</evidence>
<dbReference type="SUPFAM" id="SSF49299">
    <property type="entry name" value="PKD domain"/>
    <property type="match status" value="1"/>
</dbReference>
<keyword evidence="6" id="KW-0472">Membrane</keyword>
<evidence type="ECO:0000256" key="2">
    <source>
        <dbReference type="ARBA" id="ARBA00007200"/>
    </source>
</evidence>
<feature type="domain" description="PKD" evidence="7">
    <location>
        <begin position="103"/>
        <end position="158"/>
    </location>
</feature>
<dbReference type="InterPro" id="IPR013783">
    <property type="entry name" value="Ig-like_fold"/>
</dbReference>
<dbReference type="PANTHER" id="PTHR46730:SF1">
    <property type="entry name" value="PLAT DOMAIN-CONTAINING PROTEIN"/>
    <property type="match status" value="1"/>
</dbReference>
<evidence type="ECO:0000256" key="3">
    <source>
        <dbReference type="ARBA" id="ARBA00022692"/>
    </source>
</evidence>
<evidence type="ECO:0000256" key="6">
    <source>
        <dbReference type="ARBA" id="ARBA00023136"/>
    </source>
</evidence>
<accession>A0A8C4N5C1</accession>
<proteinExistence type="inferred from homology"/>
<comment type="similarity">
    <text evidence="2">Belongs to the polycystin family.</text>
</comment>
<keyword evidence="4" id="KW-0677">Repeat</keyword>
<reference evidence="9" key="1">
    <citation type="submission" date="2025-08" db="UniProtKB">
        <authorList>
            <consortium name="Ensembl"/>
        </authorList>
    </citation>
    <scope>IDENTIFICATION</scope>
</reference>
<evidence type="ECO:0000313" key="9">
    <source>
        <dbReference type="Ensembl" id="ENSEBUP00000001875.1"/>
    </source>
</evidence>
<keyword evidence="10" id="KW-1185">Reference proteome</keyword>
<dbReference type="PROSITE" id="PS50093">
    <property type="entry name" value="PKD"/>
    <property type="match status" value="1"/>
</dbReference>
<evidence type="ECO:0000256" key="5">
    <source>
        <dbReference type="ARBA" id="ARBA00022989"/>
    </source>
</evidence>
<keyword evidence="5" id="KW-1133">Transmembrane helix</keyword>
<dbReference type="GO" id="GO:0005261">
    <property type="term" value="F:monoatomic cation channel activity"/>
    <property type="evidence" value="ECO:0007669"/>
    <property type="project" value="TreeGrafter"/>
</dbReference>
<dbReference type="PROSITE" id="PS51111">
    <property type="entry name" value="REJ"/>
    <property type="match status" value="1"/>
</dbReference>
<dbReference type="Pfam" id="PF02010">
    <property type="entry name" value="REJ"/>
    <property type="match status" value="1"/>
</dbReference>